<dbReference type="RefSeq" id="WP_251958728.1">
    <property type="nucleotide sequence ID" value="NZ_AP025732.1"/>
</dbReference>
<accession>A0ABM7YXE6</accession>
<sequence length="233" mass="26587">MKKLAIFVEGQTEQIFVEKLLKEIAGRNRIAIEIIAINGNQSERYTTVIKNAVLTPETKFYVLIYNSFSDNSVVSDIRDRYSTLTASGYERVIGLRDVYPIPISQKSKLTTGLRYSLPAGTISIDIVLAVMEIETWFLAEYNHFIKIDASLTPERIQESFGFSPKTDDMEARPKPSDDMKQIYNLVGKGYNKSENQLNRLASNLDYEFLYIQLTNSVPSLREFVGYLDLFLIP</sequence>
<gene>
    <name evidence="1" type="ORF">ANSO36C_11170</name>
</gene>
<keyword evidence="2" id="KW-1185">Reference proteome</keyword>
<organism evidence="1 2">
    <name type="scientific">Nostoc cf. commune SO-36</name>
    <dbReference type="NCBI Taxonomy" id="449208"/>
    <lineage>
        <taxon>Bacteria</taxon>
        <taxon>Bacillati</taxon>
        <taxon>Cyanobacteriota</taxon>
        <taxon>Cyanophyceae</taxon>
        <taxon>Nostocales</taxon>
        <taxon>Nostocaceae</taxon>
        <taxon>Nostoc</taxon>
    </lineage>
</organism>
<proteinExistence type="predicted"/>
<dbReference type="Proteomes" id="UP001055453">
    <property type="component" value="Chromosome"/>
</dbReference>
<dbReference type="EMBL" id="AP025732">
    <property type="protein sequence ID" value="BDI15315.1"/>
    <property type="molecule type" value="Genomic_DNA"/>
</dbReference>
<dbReference type="InterPro" id="IPR025455">
    <property type="entry name" value="DUF4276"/>
</dbReference>
<dbReference type="Pfam" id="PF14103">
    <property type="entry name" value="DUF4276"/>
    <property type="match status" value="1"/>
</dbReference>
<name>A0ABM7YXE6_NOSCO</name>
<evidence type="ECO:0008006" key="3">
    <source>
        <dbReference type="Google" id="ProtNLM"/>
    </source>
</evidence>
<reference evidence="1" key="1">
    <citation type="submission" date="2022-04" db="EMBL/GenBank/DDBJ databases">
        <title>Complete genome sequence of a cyanobacterium, Nostoc sp. SO-36, isolated in Antarctica.</title>
        <authorList>
            <person name="Kanesaki Y."/>
            <person name="Effendi D."/>
            <person name="Sakamoto T."/>
            <person name="Ohtani S."/>
            <person name="Awai K."/>
        </authorList>
    </citation>
    <scope>NUCLEOTIDE SEQUENCE</scope>
    <source>
        <strain evidence="1">SO-36</strain>
    </source>
</reference>
<protein>
    <recommendedName>
        <fullName evidence="3">DUF4276 family protein</fullName>
    </recommendedName>
</protein>
<evidence type="ECO:0000313" key="1">
    <source>
        <dbReference type="EMBL" id="BDI15315.1"/>
    </source>
</evidence>
<evidence type="ECO:0000313" key="2">
    <source>
        <dbReference type="Proteomes" id="UP001055453"/>
    </source>
</evidence>